<evidence type="ECO:0000259" key="2">
    <source>
        <dbReference type="SMART" id="SM00727"/>
    </source>
</evidence>
<feature type="compositionally biased region" description="Polar residues" evidence="1">
    <location>
        <begin position="46"/>
        <end position="57"/>
    </location>
</feature>
<protein>
    <recommendedName>
        <fullName evidence="2">STI1 domain-containing protein</fullName>
    </recommendedName>
</protein>
<comment type="caution">
    <text evidence="3">The sequence shown here is derived from an EMBL/GenBank/DDBJ whole genome shotgun (WGS) entry which is preliminary data.</text>
</comment>
<feature type="domain" description="STI1" evidence="2">
    <location>
        <begin position="4"/>
        <end position="39"/>
    </location>
</feature>
<dbReference type="EMBL" id="CAKOAT010061488">
    <property type="protein sequence ID" value="CAH8305628.1"/>
    <property type="molecule type" value="Genomic_DNA"/>
</dbReference>
<feature type="compositionally biased region" description="Polar residues" evidence="1">
    <location>
        <begin position="64"/>
        <end position="78"/>
    </location>
</feature>
<dbReference type="InterPro" id="IPR006636">
    <property type="entry name" value="STI1_HS-bd"/>
</dbReference>
<dbReference type="SMART" id="SM00727">
    <property type="entry name" value="STI1"/>
    <property type="match status" value="1"/>
</dbReference>
<accession>A0ABC8IX56</accession>
<sequence>MNLNPQLRTMIDSNPQLREMMQNPDSLRQFSSPEMMQKMATLQQSLFPQNRNTTSNLGAGGLSGTNQSYGSTGCLSTV</sequence>
<gene>
    <name evidence="3" type="ORF">ERUC_LOCUS3916</name>
</gene>
<evidence type="ECO:0000256" key="1">
    <source>
        <dbReference type="SAM" id="MobiDB-lite"/>
    </source>
</evidence>
<proteinExistence type="predicted"/>
<feature type="region of interest" description="Disordered" evidence="1">
    <location>
        <begin position="46"/>
        <end position="78"/>
    </location>
</feature>
<keyword evidence="4" id="KW-1185">Reference proteome</keyword>
<dbReference type="Pfam" id="PF23195">
    <property type="entry name" value="UBQLN1"/>
    <property type="match status" value="1"/>
</dbReference>
<organism evidence="3 4">
    <name type="scientific">Eruca vesicaria subsp. sativa</name>
    <name type="common">Garden rocket</name>
    <name type="synonym">Eruca sativa</name>
    <dbReference type="NCBI Taxonomy" id="29727"/>
    <lineage>
        <taxon>Eukaryota</taxon>
        <taxon>Viridiplantae</taxon>
        <taxon>Streptophyta</taxon>
        <taxon>Embryophyta</taxon>
        <taxon>Tracheophyta</taxon>
        <taxon>Spermatophyta</taxon>
        <taxon>Magnoliopsida</taxon>
        <taxon>eudicotyledons</taxon>
        <taxon>Gunneridae</taxon>
        <taxon>Pentapetalae</taxon>
        <taxon>rosids</taxon>
        <taxon>malvids</taxon>
        <taxon>Brassicales</taxon>
        <taxon>Brassicaceae</taxon>
        <taxon>Brassiceae</taxon>
        <taxon>Eruca</taxon>
    </lineage>
</organism>
<evidence type="ECO:0000313" key="3">
    <source>
        <dbReference type="EMBL" id="CAH8305628.1"/>
    </source>
</evidence>
<evidence type="ECO:0000313" key="4">
    <source>
        <dbReference type="Proteomes" id="UP001642260"/>
    </source>
</evidence>
<name>A0ABC8IX56_ERUVS</name>
<dbReference type="AlphaFoldDB" id="A0ABC8IX56"/>
<reference evidence="3 4" key="1">
    <citation type="submission" date="2022-03" db="EMBL/GenBank/DDBJ databases">
        <authorList>
            <person name="Macdonald S."/>
            <person name="Ahmed S."/>
            <person name="Newling K."/>
        </authorList>
    </citation>
    <scope>NUCLEOTIDE SEQUENCE [LARGE SCALE GENOMIC DNA]</scope>
</reference>
<dbReference type="Proteomes" id="UP001642260">
    <property type="component" value="Unassembled WGS sequence"/>
</dbReference>